<sequence length="81" mass="8586">MGHVHVNLGILALTCGILSAKWSMELGMNQFRQLLWGVAGVLLGPLALLILYVRHLGARQANGVHGAQWISGRAATTAVVS</sequence>
<feature type="transmembrane region" description="Helical" evidence="1">
    <location>
        <begin position="33"/>
        <end position="53"/>
    </location>
</feature>
<proteinExistence type="predicted"/>
<name>A0A5C1AQ23_9BACT</name>
<dbReference type="Proteomes" id="UP000324974">
    <property type="component" value="Chromosome"/>
</dbReference>
<keyword evidence="1" id="KW-0472">Membrane</keyword>
<evidence type="ECO:0000256" key="1">
    <source>
        <dbReference type="SAM" id="Phobius"/>
    </source>
</evidence>
<dbReference type="KEGG" id="lrs:PX52LOC_06943"/>
<evidence type="ECO:0000313" key="3">
    <source>
        <dbReference type="Proteomes" id="UP000324974"/>
    </source>
</evidence>
<dbReference type="AlphaFoldDB" id="A0A5C1AQ23"/>
<reference evidence="3" key="1">
    <citation type="submission" date="2019-08" db="EMBL/GenBank/DDBJ databases">
        <title>Limnoglobus roseus gen. nov., sp. nov., a novel freshwater planctomycete with a giant genome from the family Gemmataceae.</title>
        <authorList>
            <person name="Kulichevskaya I.S."/>
            <person name="Naumoff D.G."/>
            <person name="Miroshnikov K."/>
            <person name="Ivanova A."/>
            <person name="Philippov D.A."/>
            <person name="Hakobyan A."/>
            <person name="Rijpstra I.C."/>
            <person name="Sinninghe Damste J.S."/>
            <person name="Liesack W."/>
            <person name="Dedysh S.N."/>
        </authorList>
    </citation>
    <scope>NUCLEOTIDE SEQUENCE [LARGE SCALE GENOMIC DNA]</scope>
    <source>
        <strain evidence="3">PX52</strain>
    </source>
</reference>
<accession>A0A5C1AQ23</accession>
<gene>
    <name evidence="2" type="ORF">PX52LOC_06943</name>
</gene>
<keyword evidence="1" id="KW-0812">Transmembrane</keyword>
<keyword evidence="3" id="KW-1185">Reference proteome</keyword>
<evidence type="ECO:0000313" key="2">
    <source>
        <dbReference type="EMBL" id="QEL19862.1"/>
    </source>
</evidence>
<organism evidence="2 3">
    <name type="scientific">Limnoglobus roseus</name>
    <dbReference type="NCBI Taxonomy" id="2598579"/>
    <lineage>
        <taxon>Bacteria</taxon>
        <taxon>Pseudomonadati</taxon>
        <taxon>Planctomycetota</taxon>
        <taxon>Planctomycetia</taxon>
        <taxon>Gemmatales</taxon>
        <taxon>Gemmataceae</taxon>
        <taxon>Limnoglobus</taxon>
    </lineage>
</organism>
<keyword evidence="1" id="KW-1133">Transmembrane helix</keyword>
<protein>
    <submittedName>
        <fullName evidence="2">Uncharacterized protein</fullName>
    </submittedName>
</protein>
<dbReference type="RefSeq" id="WP_149114207.1">
    <property type="nucleotide sequence ID" value="NZ_CP042425.1"/>
</dbReference>
<dbReference type="EMBL" id="CP042425">
    <property type="protein sequence ID" value="QEL19862.1"/>
    <property type="molecule type" value="Genomic_DNA"/>
</dbReference>